<evidence type="ECO:0008006" key="4">
    <source>
        <dbReference type="Google" id="ProtNLM"/>
    </source>
</evidence>
<sequence>MTARYAFAAHPEALADLREVPAHIRDLALLELQHLVHGNERSAPLQGRLAGCHKVYVDPKAEWRLVIQFRDAPAGSRHRREIYLIAVGEREAGAVYGIAHQRLERTSSVAAETPPAAGRRAQAARSRSPHLRSVPDVPTGSASNRPSAPSSASVPRRARA</sequence>
<evidence type="ECO:0000256" key="1">
    <source>
        <dbReference type="SAM" id="MobiDB-lite"/>
    </source>
</evidence>
<name>A0A1I1KPY0_9ACTN</name>
<dbReference type="STRING" id="910347.SAMN05421773_104211"/>
<keyword evidence="3" id="KW-1185">Reference proteome</keyword>
<evidence type="ECO:0000313" key="3">
    <source>
        <dbReference type="Proteomes" id="UP000199207"/>
    </source>
</evidence>
<proteinExistence type="predicted"/>
<feature type="region of interest" description="Disordered" evidence="1">
    <location>
        <begin position="107"/>
        <end position="160"/>
    </location>
</feature>
<dbReference type="Gene3D" id="3.30.2310.20">
    <property type="entry name" value="RelE-like"/>
    <property type="match status" value="1"/>
</dbReference>
<dbReference type="EMBL" id="FOLM01000004">
    <property type="protein sequence ID" value="SFC59500.1"/>
    <property type="molecule type" value="Genomic_DNA"/>
</dbReference>
<feature type="compositionally biased region" description="Low complexity" evidence="1">
    <location>
        <begin position="116"/>
        <end position="126"/>
    </location>
</feature>
<organism evidence="2 3">
    <name type="scientific">Streptomyces aidingensis</name>
    <dbReference type="NCBI Taxonomy" id="910347"/>
    <lineage>
        <taxon>Bacteria</taxon>
        <taxon>Bacillati</taxon>
        <taxon>Actinomycetota</taxon>
        <taxon>Actinomycetes</taxon>
        <taxon>Kitasatosporales</taxon>
        <taxon>Streptomycetaceae</taxon>
        <taxon>Streptomyces</taxon>
    </lineage>
</organism>
<dbReference type="AlphaFoldDB" id="A0A1I1KPY0"/>
<dbReference type="RefSeq" id="WP_093838479.1">
    <property type="nucleotide sequence ID" value="NZ_FOLM01000004.1"/>
</dbReference>
<accession>A0A1I1KPY0</accession>
<evidence type="ECO:0000313" key="2">
    <source>
        <dbReference type="EMBL" id="SFC59500.1"/>
    </source>
</evidence>
<gene>
    <name evidence="2" type="ORF">SAMN05421773_104211</name>
</gene>
<dbReference type="OrthoDB" id="4305287at2"/>
<protein>
    <recommendedName>
        <fullName evidence="4">mRNA-degrading endonuclease RelE, toxin component of the RelBE toxin-antitoxin system</fullName>
    </recommendedName>
</protein>
<dbReference type="InterPro" id="IPR035093">
    <property type="entry name" value="RelE/ParE_toxin_dom_sf"/>
</dbReference>
<dbReference type="Proteomes" id="UP000199207">
    <property type="component" value="Unassembled WGS sequence"/>
</dbReference>
<feature type="compositionally biased region" description="Low complexity" evidence="1">
    <location>
        <begin position="141"/>
        <end position="160"/>
    </location>
</feature>
<reference evidence="2 3" key="1">
    <citation type="submission" date="2016-10" db="EMBL/GenBank/DDBJ databases">
        <authorList>
            <person name="de Groot N.N."/>
        </authorList>
    </citation>
    <scope>NUCLEOTIDE SEQUENCE [LARGE SCALE GENOMIC DNA]</scope>
    <source>
        <strain evidence="2 3">CGMCC 4.5739</strain>
    </source>
</reference>